<evidence type="ECO:0000256" key="1">
    <source>
        <dbReference type="SAM" id="MobiDB-lite"/>
    </source>
</evidence>
<reference evidence="2" key="1">
    <citation type="submission" date="2023-01" db="EMBL/GenBank/DDBJ databases">
        <title>Genome assembly of the deep-sea coral Lophelia pertusa.</title>
        <authorList>
            <person name="Herrera S."/>
            <person name="Cordes E."/>
        </authorList>
    </citation>
    <scope>NUCLEOTIDE SEQUENCE</scope>
    <source>
        <strain evidence="2">USNM1676648</strain>
        <tissue evidence="2">Polyp</tissue>
    </source>
</reference>
<feature type="compositionally biased region" description="Polar residues" evidence="1">
    <location>
        <begin position="453"/>
        <end position="470"/>
    </location>
</feature>
<comment type="caution">
    <text evidence="2">The sequence shown here is derived from an EMBL/GenBank/DDBJ whole genome shotgun (WGS) entry which is preliminary data.</text>
</comment>
<name>A0A9W9YF55_9CNID</name>
<dbReference type="EMBL" id="MU827779">
    <property type="protein sequence ID" value="KAJ7339356.1"/>
    <property type="molecule type" value="Genomic_DNA"/>
</dbReference>
<keyword evidence="3" id="KW-1185">Reference proteome</keyword>
<protein>
    <submittedName>
        <fullName evidence="2">Uncharacterized protein</fullName>
    </submittedName>
</protein>
<dbReference type="PANTHER" id="PTHR22605:SF16">
    <property type="entry name" value="E3 UBIQUITIN-PROTEIN LIGASE RNF213"/>
    <property type="match status" value="1"/>
</dbReference>
<organism evidence="2 3">
    <name type="scientific">Desmophyllum pertusum</name>
    <dbReference type="NCBI Taxonomy" id="174260"/>
    <lineage>
        <taxon>Eukaryota</taxon>
        <taxon>Metazoa</taxon>
        <taxon>Cnidaria</taxon>
        <taxon>Anthozoa</taxon>
        <taxon>Hexacorallia</taxon>
        <taxon>Scleractinia</taxon>
        <taxon>Caryophylliina</taxon>
        <taxon>Caryophylliidae</taxon>
        <taxon>Desmophyllum</taxon>
    </lineage>
</organism>
<dbReference type="Proteomes" id="UP001163046">
    <property type="component" value="Unassembled WGS sequence"/>
</dbReference>
<evidence type="ECO:0000313" key="2">
    <source>
        <dbReference type="EMBL" id="KAJ7339356.1"/>
    </source>
</evidence>
<accession>A0A9W9YF55</accession>
<feature type="region of interest" description="Disordered" evidence="1">
    <location>
        <begin position="450"/>
        <end position="470"/>
    </location>
</feature>
<dbReference type="GO" id="GO:0004842">
    <property type="term" value="F:ubiquitin-protein transferase activity"/>
    <property type="evidence" value="ECO:0007669"/>
    <property type="project" value="InterPro"/>
</dbReference>
<dbReference type="OrthoDB" id="5987148at2759"/>
<dbReference type="GO" id="GO:0016887">
    <property type="term" value="F:ATP hydrolysis activity"/>
    <property type="evidence" value="ECO:0007669"/>
    <property type="project" value="InterPro"/>
</dbReference>
<evidence type="ECO:0000313" key="3">
    <source>
        <dbReference type="Proteomes" id="UP001163046"/>
    </source>
</evidence>
<dbReference type="InterPro" id="IPR031248">
    <property type="entry name" value="RNF213"/>
</dbReference>
<sequence>MRRLCNDVIEERYGMFNWLFVVPLLHFLSKSSAPFSSHILTSAPSSAKDNSWWGTEELNFRRVRYQGSTSSKNTPALLLNQLIPMFELDPLLKRTFLLALPIRDISKVLKKRKFSLYEVCWTLVRIVEDREARYLSDEEWDSLEDCIKEMNEGAENYDRVEHFSHCEEMTSLAKAALQLLQHMLARYHLPIWKRYRVLCGLFTLLGNSLVLAKRGSSFKKAPEEAGIYIERFKEAFISFHGSLEKQFWSNLLLVKLEDEELQQCLESDVKELLEIRIGQIDHRYVIELFCTLDLRTCHQDVGDCLMSAAFKAVDHLLKEEHIATLSPGLESANLAHWQASGVSRLFGLMLKKYWPEGSDGREPSQDEILRHVFSWKPMAQYFEYFASYKHQCGATLPDDSLVLLASASSLLGDVERRLRNAEIDVKTLRIVDKNREMFLKLHDLLSDVEESPSNDVKTGTSKMSEVSGNRQETSRSMALFLDMRIEELEAFGKEREAVFSFIEMCSVIKSVDVDLDGIKENWRRT</sequence>
<gene>
    <name evidence="2" type="ORF">OS493_005750</name>
</gene>
<dbReference type="AlphaFoldDB" id="A0A9W9YF55"/>
<proteinExistence type="predicted"/>
<dbReference type="PANTHER" id="PTHR22605">
    <property type="entry name" value="RZ-TYPE DOMAIN-CONTAINING PROTEIN"/>
    <property type="match status" value="1"/>
</dbReference>